<protein>
    <recommendedName>
        <fullName evidence="1">MAM domain-containing protein</fullName>
    </recommendedName>
</protein>
<reference evidence="2" key="1">
    <citation type="submission" date="2022-11" db="UniProtKB">
        <authorList>
            <consortium name="EnsemblMetazoa"/>
        </authorList>
    </citation>
    <scope>IDENTIFICATION</scope>
</reference>
<dbReference type="GO" id="GO:0016020">
    <property type="term" value="C:membrane"/>
    <property type="evidence" value="ECO:0007669"/>
    <property type="project" value="InterPro"/>
</dbReference>
<dbReference type="PRINTS" id="PR00020">
    <property type="entry name" value="MAMDOMAIN"/>
</dbReference>
<organism evidence="2 3">
    <name type="scientific">Exaiptasia diaphana</name>
    <name type="common">Tropical sea anemone</name>
    <name type="synonym">Aiptasia pulchella</name>
    <dbReference type="NCBI Taxonomy" id="2652724"/>
    <lineage>
        <taxon>Eukaryota</taxon>
        <taxon>Metazoa</taxon>
        <taxon>Cnidaria</taxon>
        <taxon>Anthozoa</taxon>
        <taxon>Hexacorallia</taxon>
        <taxon>Actiniaria</taxon>
        <taxon>Aiptasiidae</taxon>
        <taxon>Exaiptasia</taxon>
    </lineage>
</organism>
<keyword evidence="3" id="KW-1185">Reference proteome</keyword>
<dbReference type="PROSITE" id="PS00740">
    <property type="entry name" value="MAM_1"/>
    <property type="match status" value="1"/>
</dbReference>
<evidence type="ECO:0000313" key="3">
    <source>
        <dbReference type="Proteomes" id="UP000887567"/>
    </source>
</evidence>
<accession>A0A913X1W9</accession>
<dbReference type="SMART" id="SM00137">
    <property type="entry name" value="MAM"/>
    <property type="match status" value="1"/>
</dbReference>
<dbReference type="CDD" id="cd06263">
    <property type="entry name" value="MAM"/>
    <property type="match status" value="1"/>
</dbReference>
<dbReference type="Proteomes" id="UP000887567">
    <property type="component" value="Unplaced"/>
</dbReference>
<evidence type="ECO:0000313" key="2">
    <source>
        <dbReference type="EnsemblMetazoa" id="XP_020897633.1"/>
    </source>
</evidence>
<proteinExistence type="predicted"/>
<dbReference type="RefSeq" id="XP_020897633.1">
    <property type="nucleotide sequence ID" value="XM_021041974.2"/>
</dbReference>
<dbReference type="PANTHER" id="PTHR23282">
    <property type="entry name" value="APICAL ENDOSOMAL GLYCOPROTEIN PRECURSOR"/>
    <property type="match status" value="1"/>
</dbReference>
<dbReference type="OrthoDB" id="10063783at2759"/>
<dbReference type="InterPro" id="IPR051560">
    <property type="entry name" value="MAM_domain-containing"/>
</dbReference>
<dbReference type="OMA" id="CTNARDE"/>
<sequence>MCQWKSRKGTNKYKWARHKYTTKSSNTGPDGDNTSGYGHYVYMETSKQNGQGQTAYLKSPALPPSDAHCLTFYYHMYGRDMGSLNVYIQKPKSRKKFLVFTVSGDQGDMWHYQEVAIASTCKYRVVFEGVRGTSFLSDIALDDILFNDGPCY</sequence>
<evidence type="ECO:0000259" key="1">
    <source>
        <dbReference type="PROSITE" id="PS50060"/>
    </source>
</evidence>
<dbReference type="InterPro" id="IPR013320">
    <property type="entry name" value="ConA-like_dom_sf"/>
</dbReference>
<dbReference type="KEGG" id="epa:110236452"/>
<dbReference type="Gene3D" id="2.60.120.200">
    <property type="match status" value="1"/>
</dbReference>
<name>A0A913X1W9_EXADI</name>
<dbReference type="InterPro" id="IPR000998">
    <property type="entry name" value="MAM_dom"/>
</dbReference>
<dbReference type="SUPFAM" id="SSF49899">
    <property type="entry name" value="Concanavalin A-like lectins/glucanases"/>
    <property type="match status" value="1"/>
</dbReference>
<dbReference type="GeneID" id="110236452"/>
<dbReference type="Pfam" id="PF00629">
    <property type="entry name" value="MAM"/>
    <property type="match status" value="1"/>
</dbReference>
<dbReference type="AlphaFoldDB" id="A0A913X1W9"/>
<feature type="domain" description="MAM" evidence="1">
    <location>
        <begin position="1"/>
        <end position="152"/>
    </location>
</feature>
<dbReference type="EnsemblMetazoa" id="XM_021041974.2">
    <property type="protein sequence ID" value="XP_020897633.1"/>
    <property type="gene ID" value="LOC110236452"/>
</dbReference>
<dbReference type="PANTHER" id="PTHR23282:SF142">
    <property type="entry name" value="MAM DOMAIN-CONTAINING PROTEIN"/>
    <property type="match status" value="1"/>
</dbReference>
<dbReference type="PROSITE" id="PS50060">
    <property type="entry name" value="MAM_2"/>
    <property type="match status" value="1"/>
</dbReference>